<dbReference type="EMBL" id="BMOD01000007">
    <property type="protein sequence ID" value="GGJ35539.1"/>
    <property type="molecule type" value="Genomic_DNA"/>
</dbReference>
<keyword evidence="1" id="KW-0472">Membrane</keyword>
<reference evidence="3" key="1">
    <citation type="journal article" date="2019" name="Int. J. Syst. Evol. Microbiol.">
        <title>The Global Catalogue of Microorganisms (GCM) 10K type strain sequencing project: providing services to taxonomists for standard genome sequencing and annotation.</title>
        <authorList>
            <consortium name="The Broad Institute Genomics Platform"/>
            <consortium name="The Broad Institute Genome Sequencing Center for Infectious Disease"/>
            <person name="Wu L."/>
            <person name="Ma J."/>
        </authorList>
    </citation>
    <scope>NUCLEOTIDE SEQUENCE [LARGE SCALE GENOMIC DNA]</scope>
    <source>
        <strain evidence="3">JCM 14370</strain>
    </source>
</reference>
<dbReference type="RefSeq" id="WP_189002749.1">
    <property type="nucleotide sequence ID" value="NZ_BMOD01000007.1"/>
</dbReference>
<evidence type="ECO:0000313" key="3">
    <source>
        <dbReference type="Proteomes" id="UP000632222"/>
    </source>
</evidence>
<feature type="transmembrane region" description="Helical" evidence="1">
    <location>
        <begin position="187"/>
        <end position="209"/>
    </location>
</feature>
<feature type="transmembrane region" description="Helical" evidence="1">
    <location>
        <begin position="26"/>
        <end position="43"/>
    </location>
</feature>
<evidence type="ECO:0000313" key="2">
    <source>
        <dbReference type="EMBL" id="GGJ35539.1"/>
    </source>
</evidence>
<keyword evidence="3" id="KW-1185">Reference proteome</keyword>
<dbReference type="Gene3D" id="1.20.950.20">
    <property type="entry name" value="Transmembrane di-heme cytochromes, Chain C"/>
    <property type="match status" value="1"/>
</dbReference>
<keyword evidence="1" id="KW-1133">Transmembrane helix</keyword>
<feature type="transmembrane region" description="Helical" evidence="1">
    <location>
        <begin position="55"/>
        <end position="74"/>
    </location>
</feature>
<accession>A0ABQ2D1J1</accession>
<proteinExistence type="predicted"/>
<name>A0ABQ2D1J1_9DEIO</name>
<gene>
    <name evidence="2" type="ORF">GCM10008938_22060</name>
</gene>
<evidence type="ECO:0008006" key="4">
    <source>
        <dbReference type="Google" id="ProtNLM"/>
    </source>
</evidence>
<dbReference type="SUPFAM" id="SSF103501">
    <property type="entry name" value="Respiratory nitrate reductase 1 gamma chain"/>
    <property type="match status" value="1"/>
</dbReference>
<feature type="transmembrane region" description="Helical" evidence="1">
    <location>
        <begin position="133"/>
        <end position="153"/>
    </location>
</feature>
<comment type="caution">
    <text evidence="2">The sequence shown here is derived from an EMBL/GenBank/DDBJ whole genome shotgun (WGS) entry which is preliminary data.</text>
</comment>
<dbReference type="Proteomes" id="UP000632222">
    <property type="component" value="Unassembled WGS sequence"/>
</dbReference>
<sequence>MQNTVNKRETGVVQVPMMDVTLDRKGVVAGMVFSLVLCVLIFLGSNRLKSFDGALAGYCFSTLFALFGVVYRYAVWLQRPATRLYWERGWQLFWQKGSRIKNTLMFFVLAWEKLLEQRFIRQRSTQRWAAHQFIFWGCLLAIAVTFPLTFGWLHFASLPERPDHYFMVLFGLDLTFTAFEARSFVGWIYFHMLDIAAVLCMAGIALSVGRRMKDQAELTTQRFDNDMMPLILLFAVCITGIMLTLSNMFMEGKFYYWITTTHAMTVMLWLLYLPFGKFFHIFQRIANVGVWFYKAAGAESEQGKCARCGEEYISLMHQQDIKTILPELGFNYEHQQAENWQNLCPSCRRKMVTANQFRVLGKEFM</sequence>
<dbReference type="InterPro" id="IPR036197">
    <property type="entry name" value="NarG-like_sf"/>
</dbReference>
<feature type="transmembrane region" description="Helical" evidence="1">
    <location>
        <begin position="230"/>
        <end position="249"/>
    </location>
</feature>
<evidence type="ECO:0000256" key="1">
    <source>
        <dbReference type="SAM" id="Phobius"/>
    </source>
</evidence>
<protein>
    <recommendedName>
        <fullName evidence="4">MFS transporter</fullName>
    </recommendedName>
</protein>
<feature type="transmembrane region" description="Helical" evidence="1">
    <location>
        <begin position="255"/>
        <end position="275"/>
    </location>
</feature>
<keyword evidence="1" id="KW-0812">Transmembrane</keyword>
<organism evidence="2 3">
    <name type="scientific">Deinococcus roseus</name>
    <dbReference type="NCBI Taxonomy" id="392414"/>
    <lineage>
        <taxon>Bacteria</taxon>
        <taxon>Thermotogati</taxon>
        <taxon>Deinococcota</taxon>
        <taxon>Deinococci</taxon>
        <taxon>Deinococcales</taxon>
        <taxon>Deinococcaceae</taxon>
        <taxon>Deinococcus</taxon>
    </lineage>
</organism>